<dbReference type="PANTHER" id="PTHR11361:SF34">
    <property type="entry name" value="DNA MISMATCH REPAIR PROTEIN MSH1, MITOCHONDRIAL"/>
    <property type="match status" value="1"/>
</dbReference>
<comment type="function">
    <text evidence="8 9">This protein is involved in the repair of mismatches in DNA. It is possible that it carries out the mismatch recognition step. This protein has a weak ATPase activity.</text>
</comment>
<dbReference type="PANTHER" id="PTHR11361">
    <property type="entry name" value="DNA MISMATCH REPAIR PROTEIN MUTS FAMILY MEMBER"/>
    <property type="match status" value="1"/>
</dbReference>
<dbReference type="PROSITE" id="PS00486">
    <property type="entry name" value="DNA_MISMATCH_REPAIR_2"/>
    <property type="match status" value="1"/>
</dbReference>
<dbReference type="Pfam" id="PF01624">
    <property type="entry name" value="MutS_I"/>
    <property type="match status" value="1"/>
</dbReference>
<dbReference type="SMART" id="SM00533">
    <property type="entry name" value="MUTSd"/>
    <property type="match status" value="1"/>
</dbReference>
<name>A0A1M6Q3D9_9AQUI</name>
<dbReference type="Gene3D" id="1.10.1420.10">
    <property type="match status" value="2"/>
</dbReference>
<dbReference type="AlphaFoldDB" id="A0A1M6Q3D9"/>
<dbReference type="InterPro" id="IPR027417">
    <property type="entry name" value="P-loop_NTPase"/>
</dbReference>
<dbReference type="InterPro" id="IPR007696">
    <property type="entry name" value="DNA_mismatch_repair_MutS_core"/>
</dbReference>
<dbReference type="Pfam" id="PF05192">
    <property type="entry name" value="MutS_III"/>
    <property type="match status" value="1"/>
</dbReference>
<dbReference type="NCBIfam" id="TIGR01070">
    <property type="entry name" value="mutS1"/>
    <property type="match status" value="1"/>
</dbReference>
<dbReference type="SUPFAM" id="SSF48334">
    <property type="entry name" value="DNA repair protein MutS, domain III"/>
    <property type="match status" value="1"/>
</dbReference>
<protein>
    <recommendedName>
        <fullName evidence="2 9">DNA mismatch repair protein MutS</fullName>
    </recommendedName>
</protein>
<keyword evidence="6 9" id="KW-0238">DNA-binding</keyword>
<evidence type="ECO:0000256" key="11">
    <source>
        <dbReference type="SAM" id="Coils"/>
    </source>
</evidence>
<feature type="domain" description="DNA mismatch repair proteins mutS family" evidence="12">
    <location>
        <begin position="675"/>
        <end position="691"/>
    </location>
</feature>
<evidence type="ECO:0000259" key="12">
    <source>
        <dbReference type="PROSITE" id="PS00486"/>
    </source>
</evidence>
<feature type="binding site" evidence="9">
    <location>
        <begin position="601"/>
        <end position="608"/>
    </location>
    <ligand>
        <name>ATP</name>
        <dbReference type="ChEBI" id="CHEBI:30616"/>
    </ligand>
</feature>
<accession>A0A1M6Q3D9</accession>
<dbReference type="Gene3D" id="3.30.420.110">
    <property type="entry name" value="MutS, connector domain"/>
    <property type="match status" value="1"/>
</dbReference>
<dbReference type="InterPro" id="IPR036187">
    <property type="entry name" value="DNA_mismatch_repair_MutS_sf"/>
</dbReference>
<dbReference type="PIRSF" id="PIRSF037677">
    <property type="entry name" value="DNA_mis_repair_Msh6"/>
    <property type="match status" value="1"/>
</dbReference>
<evidence type="ECO:0000256" key="5">
    <source>
        <dbReference type="ARBA" id="ARBA00022840"/>
    </source>
</evidence>
<proteinExistence type="inferred from homology"/>
<keyword evidence="3 9" id="KW-0547">Nucleotide-binding</keyword>
<dbReference type="Proteomes" id="UP000189810">
    <property type="component" value="Chromosome I"/>
</dbReference>
<gene>
    <name evidence="9" type="primary">mutS</name>
    <name evidence="13" type="ORF">SAMN05444391_0063</name>
</gene>
<dbReference type="InterPro" id="IPR005748">
    <property type="entry name" value="DNA_mismatch_repair_MutS"/>
</dbReference>
<evidence type="ECO:0000256" key="10">
    <source>
        <dbReference type="RuleBase" id="RU003756"/>
    </source>
</evidence>
<evidence type="ECO:0000256" key="8">
    <source>
        <dbReference type="ARBA" id="ARBA00024647"/>
    </source>
</evidence>
<dbReference type="FunFam" id="3.40.1170.10:FF:000001">
    <property type="entry name" value="DNA mismatch repair protein MutS"/>
    <property type="match status" value="1"/>
</dbReference>
<keyword evidence="14" id="KW-1185">Reference proteome</keyword>
<evidence type="ECO:0000313" key="13">
    <source>
        <dbReference type="EMBL" id="SHK14769.1"/>
    </source>
</evidence>
<dbReference type="Gene3D" id="3.40.50.300">
    <property type="entry name" value="P-loop containing nucleotide triphosphate hydrolases"/>
    <property type="match status" value="1"/>
</dbReference>
<dbReference type="InterPro" id="IPR036678">
    <property type="entry name" value="MutS_con_dom_sf"/>
</dbReference>
<evidence type="ECO:0000313" key="14">
    <source>
        <dbReference type="Proteomes" id="UP000189810"/>
    </source>
</evidence>
<dbReference type="RefSeq" id="WP_079653276.1">
    <property type="nucleotide sequence ID" value="NZ_LT670846.1"/>
</dbReference>
<dbReference type="InterPro" id="IPR017261">
    <property type="entry name" value="DNA_mismatch_repair_MutS/MSH"/>
</dbReference>
<evidence type="ECO:0000256" key="4">
    <source>
        <dbReference type="ARBA" id="ARBA00022763"/>
    </source>
</evidence>
<comment type="similarity">
    <text evidence="1 9 10">Belongs to the DNA mismatch repair MutS family.</text>
</comment>
<dbReference type="InterPro" id="IPR007860">
    <property type="entry name" value="DNA_mmatch_repair_MutS_con_dom"/>
</dbReference>
<dbReference type="InterPro" id="IPR045076">
    <property type="entry name" value="MutS"/>
</dbReference>
<keyword evidence="5 9" id="KW-0067">ATP-binding</keyword>
<dbReference type="GO" id="GO:0140664">
    <property type="term" value="F:ATP-dependent DNA damage sensor activity"/>
    <property type="evidence" value="ECO:0007669"/>
    <property type="project" value="InterPro"/>
</dbReference>
<dbReference type="SUPFAM" id="SSF52540">
    <property type="entry name" value="P-loop containing nucleoside triphosphate hydrolases"/>
    <property type="match status" value="1"/>
</dbReference>
<dbReference type="SUPFAM" id="SSF55271">
    <property type="entry name" value="DNA repair protein MutS, domain I"/>
    <property type="match status" value="1"/>
</dbReference>
<evidence type="ECO:0000256" key="2">
    <source>
        <dbReference type="ARBA" id="ARBA00021982"/>
    </source>
</evidence>
<dbReference type="STRING" id="381751.SAMN05444391_0063"/>
<evidence type="ECO:0000256" key="9">
    <source>
        <dbReference type="HAMAP-Rule" id="MF_00096"/>
    </source>
</evidence>
<dbReference type="Pfam" id="PF00488">
    <property type="entry name" value="MutS_V"/>
    <property type="match status" value="1"/>
</dbReference>
<dbReference type="GO" id="GO:0005524">
    <property type="term" value="F:ATP binding"/>
    <property type="evidence" value="ECO:0007669"/>
    <property type="project" value="UniProtKB-UniRule"/>
</dbReference>
<dbReference type="NCBIfam" id="NF003810">
    <property type="entry name" value="PRK05399.1"/>
    <property type="match status" value="1"/>
</dbReference>
<evidence type="ECO:0000256" key="7">
    <source>
        <dbReference type="ARBA" id="ARBA00023204"/>
    </source>
</evidence>
<dbReference type="SUPFAM" id="SSF53150">
    <property type="entry name" value="DNA repair protein MutS, domain II"/>
    <property type="match status" value="1"/>
</dbReference>
<evidence type="ECO:0000256" key="6">
    <source>
        <dbReference type="ARBA" id="ARBA00023125"/>
    </source>
</evidence>
<dbReference type="Gene3D" id="3.40.1170.10">
    <property type="entry name" value="DNA repair protein MutS, domain I"/>
    <property type="match status" value="1"/>
</dbReference>
<organism evidence="13 14">
    <name type="scientific">Thermocrinis minervae</name>
    <dbReference type="NCBI Taxonomy" id="381751"/>
    <lineage>
        <taxon>Bacteria</taxon>
        <taxon>Pseudomonadati</taxon>
        <taxon>Aquificota</taxon>
        <taxon>Aquificia</taxon>
        <taxon>Aquificales</taxon>
        <taxon>Aquificaceae</taxon>
        <taxon>Thermocrinis</taxon>
    </lineage>
</organism>
<dbReference type="Pfam" id="PF05190">
    <property type="entry name" value="MutS_IV"/>
    <property type="match status" value="1"/>
</dbReference>
<keyword evidence="7 9" id="KW-0234">DNA repair</keyword>
<dbReference type="OrthoDB" id="9802448at2"/>
<dbReference type="GO" id="GO:0003684">
    <property type="term" value="F:damaged DNA binding"/>
    <property type="evidence" value="ECO:0007669"/>
    <property type="project" value="UniProtKB-UniRule"/>
</dbReference>
<keyword evidence="11" id="KW-0175">Coiled coil</keyword>
<reference evidence="13 14" key="1">
    <citation type="submission" date="2016-11" db="EMBL/GenBank/DDBJ databases">
        <authorList>
            <person name="Jaros S."/>
            <person name="Januszkiewicz K."/>
            <person name="Wedrychowicz H."/>
        </authorList>
    </citation>
    <scope>NUCLEOTIDE SEQUENCE [LARGE SCALE GENOMIC DNA]</scope>
    <source>
        <strain evidence="13 14">DSM 19557</strain>
    </source>
</reference>
<dbReference type="GO" id="GO:0006298">
    <property type="term" value="P:mismatch repair"/>
    <property type="evidence" value="ECO:0007669"/>
    <property type="project" value="UniProtKB-UniRule"/>
</dbReference>
<evidence type="ECO:0000256" key="3">
    <source>
        <dbReference type="ARBA" id="ARBA00022741"/>
    </source>
</evidence>
<dbReference type="SMART" id="SM00534">
    <property type="entry name" value="MUTSac"/>
    <property type="match status" value="1"/>
</dbReference>
<feature type="coiled-coil region" evidence="11">
    <location>
        <begin position="421"/>
        <end position="448"/>
    </location>
</feature>
<dbReference type="InterPro" id="IPR000432">
    <property type="entry name" value="DNA_mismatch_repair_MutS_C"/>
</dbReference>
<dbReference type="Pfam" id="PF05188">
    <property type="entry name" value="MutS_II"/>
    <property type="match status" value="1"/>
</dbReference>
<dbReference type="EMBL" id="LT670846">
    <property type="protein sequence ID" value="SHK14769.1"/>
    <property type="molecule type" value="Genomic_DNA"/>
</dbReference>
<dbReference type="InterPro" id="IPR007861">
    <property type="entry name" value="DNA_mismatch_repair_MutS_clamp"/>
</dbReference>
<dbReference type="GO" id="GO:0005829">
    <property type="term" value="C:cytosol"/>
    <property type="evidence" value="ECO:0007669"/>
    <property type="project" value="TreeGrafter"/>
</dbReference>
<sequence>MQNEELTPMLLQYHSLKREYEDCLLFFRLGDFYELFYEDAIIGSRELGIVLTSRPVGKGKEKIPMCGVPYHSFSSYVSRLVSRGYKVAICEQLEDSSQAKGLVKRDVVRVITPGTYFEKEEHSGLASIYKLKDRYYCAYLNPYTGEFFGFCGDKKQVEEFMLKLSPKEVLTPKGLSIDLNLKAYITSIPEEDFIEGKKVILEKWQAYHHKAFGFEDEGCLYACGGVYIYLKRTQKNFLPYVQRPKPYRMQTYLRIDHRARVGLELTESYEGHKEHSLFGILDRTITPMGRRLLKFNILHPYSSLDAILKVQDAVEELIQKRHVLKTLRELLDGIHDLEKLVSRISGNMATPRDLVHLKKALYSVYQIKDLVDRELSSEFFKELYFADTLHLAQEIDRVLVDDPPLHVKEGGLIKDGVSKELDELKSVRDNSESILKEYEEELRTLTGIGSLKIGYNKVMGYYIEVTKPNLKFVPSYFKRRQTLSNAERFTTDKLIELEEKIMASQKKIELIEYELYSQLKAHILSYIEDIAKNAKAIAQLDYVQSLATIAIEKDWTKPRMVEEKVIHIEGGRHPVIESFVRDYVPNDTHMDEESFMMVITGPNMAGKSSYIRQVALITILAHMGSFVPAKSATIGLVSSVHTRIGSGDMLALGVSTFMNEMLDVASMLNTADERSLLILDELGRGTSTYDGIAISKAILEYIHDKLKARTLVATHYTELTELEGKLKGLKNYHMAAIQEDKDVRFLYVLKRGPSNGSLGVYIAQMAGLPEEIVSKAHQYYSMLATKSEVPTLEEVYQKSIQMEQVEKLQRIAEKLKSVDVANLTPLQALLLLAQLKEELLIDKEHYLL</sequence>
<keyword evidence="4 9" id="KW-0227">DNA damage</keyword>
<dbReference type="InterPro" id="IPR007695">
    <property type="entry name" value="DNA_mismatch_repair_MutS-lik_N"/>
</dbReference>
<dbReference type="InterPro" id="IPR016151">
    <property type="entry name" value="DNA_mismatch_repair_MutS_N"/>
</dbReference>
<dbReference type="GO" id="GO:0030983">
    <property type="term" value="F:mismatched DNA binding"/>
    <property type="evidence" value="ECO:0007669"/>
    <property type="project" value="InterPro"/>
</dbReference>
<dbReference type="HAMAP" id="MF_00096">
    <property type="entry name" value="MutS"/>
    <property type="match status" value="1"/>
</dbReference>
<evidence type="ECO:0000256" key="1">
    <source>
        <dbReference type="ARBA" id="ARBA00006271"/>
    </source>
</evidence>